<dbReference type="Proteomes" id="UP000501690">
    <property type="component" value="Linkage Group LG11"/>
</dbReference>
<evidence type="ECO:0000313" key="2">
    <source>
        <dbReference type="EMBL" id="QCE15499.1"/>
    </source>
</evidence>
<dbReference type="EMBL" id="CP039355">
    <property type="protein sequence ID" value="QCE15499.1"/>
    <property type="molecule type" value="Genomic_DNA"/>
</dbReference>
<evidence type="ECO:0000313" key="3">
    <source>
        <dbReference type="Proteomes" id="UP000501690"/>
    </source>
</evidence>
<dbReference type="Gramene" id="Vigun09g142200.1.v1.2">
    <property type="protein sequence ID" value="Vigun09g142200.1.v1.2"/>
    <property type="gene ID" value="Vigun09g142200.v1.2"/>
</dbReference>
<feature type="signal peptide" evidence="1">
    <location>
        <begin position="1"/>
        <end position="32"/>
    </location>
</feature>
<dbReference type="AlphaFoldDB" id="A0A4D6NSM0"/>
<proteinExistence type="predicted"/>
<name>A0A4D6NSM0_VIGUN</name>
<reference evidence="2 3" key="1">
    <citation type="submission" date="2019-04" db="EMBL/GenBank/DDBJ databases">
        <title>An improved genome assembly and genetic linkage map for asparagus bean, Vigna unguiculata ssp. sesquipedialis.</title>
        <authorList>
            <person name="Xia Q."/>
            <person name="Zhang R."/>
            <person name="Dong Y."/>
        </authorList>
    </citation>
    <scope>NUCLEOTIDE SEQUENCE [LARGE SCALE GENOMIC DNA]</scope>
    <source>
        <tissue evidence="2">Leaf</tissue>
    </source>
</reference>
<keyword evidence="1" id="KW-0732">Signal</keyword>
<organism evidence="2 3">
    <name type="scientific">Vigna unguiculata</name>
    <name type="common">Cowpea</name>
    <dbReference type="NCBI Taxonomy" id="3917"/>
    <lineage>
        <taxon>Eukaryota</taxon>
        <taxon>Viridiplantae</taxon>
        <taxon>Streptophyta</taxon>
        <taxon>Embryophyta</taxon>
        <taxon>Tracheophyta</taxon>
        <taxon>Spermatophyta</taxon>
        <taxon>Magnoliopsida</taxon>
        <taxon>eudicotyledons</taxon>
        <taxon>Gunneridae</taxon>
        <taxon>Pentapetalae</taxon>
        <taxon>rosids</taxon>
        <taxon>fabids</taxon>
        <taxon>Fabales</taxon>
        <taxon>Fabaceae</taxon>
        <taxon>Papilionoideae</taxon>
        <taxon>50 kb inversion clade</taxon>
        <taxon>NPAAA clade</taxon>
        <taxon>indigoferoid/millettioid clade</taxon>
        <taxon>Phaseoleae</taxon>
        <taxon>Vigna</taxon>
    </lineage>
</organism>
<protein>
    <recommendedName>
        <fullName evidence="4">Glycine rich protein</fullName>
    </recommendedName>
</protein>
<accession>A0A4D6NSM0</accession>
<feature type="chain" id="PRO_5020035777" description="Glycine rich protein" evidence="1">
    <location>
        <begin position="33"/>
        <end position="81"/>
    </location>
</feature>
<evidence type="ECO:0000256" key="1">
    <source>
        <dbReference type="SAM" id="SignalP"/>
    </source>
</evidence>
<evidence type="ECO:0008006" key="4">
    <source>
        <dbReference type="Google" id="ProtNLM"/>
    </source>
</evidence>
<gene>
    <name evidence="2" type="ORF">DEO72_LG11g2510</name>
</gene>
<sequence length="81" mass="8601">MAILGASKFISSFVTVLAILLLLLTSALGTAAEPTIRYGRKLLQPGGYANDLPKPKSTPVPYYGYVGPGYPGRGGYYPPRP</sequence>
<keyword evidence="3" id="KW-1185">Reference proteome</keyword>